<dbReference type="Proteomes" id="UP001159363">
    <property type="component" value="Chromosome 12"/>
</dbReference>
<name>A0ABQ9GB48_9NEOP</name>
<dbReference type="EMBL" id="JARBHB010000013">
    <property type="protein sequence ID" value="KAJ8869647.1"/>
    <property type="molecule type" value="Genomic_DNA"/>
</dbReference>
<protein>
    <submittedName>
        <fullName evidence="1">Uncharacterized protein</fullName>
    </submittedName>
</protein>
<reference evidence="1 2" key="1">
    <citation type="submission" date="2023-02" db="EMBL/GenBank/DDBJ databases">
        <title>LHISI_Scaffold_Assembly.</title>
        <authorList>
            <person name="Stuart O.P."/>
            <person name="Cleave R."/>
            <person name="Magrath M.J.L."/>
            <person name="Mikheyev A.S."/>
        </authorList>
    </citation>
    <scope>NUCLEOTIDE SEQUENCE [LARGE SCALE GENOMIC DNA]</scope>
    <source>
        <strain evidence="1">Daus_M_001</strain>
        <tissue evidence="1">Leg muscle</tissue>
    </source>
</reference>
<evidence type="ECO:0000313" key="1">
    <source>
        <dbReference type="EMBL" id="KAJ8869647.1"/>
    </source>
</evidence>
<comment type="caution">
    <text evidence="1">The sequence shown here is derived from an EMBL/GenBank/DDBJ whole genome shotgun (WGS) entry which is preliminary data.</text>
</comment>
<accession>A0ABQ9GB48</accession>
<keyword evidence="2" id="KW-1185">Reference proteome</keyword>
<proteinExistence type="predicted"/>
<evidence type="ECO:0000313" key="2">
    <source>
        <dbReference type="Proteomes" id="UP001159363"/>
    </source>
</evidence>
<gene>
    <name evidence="1" type="ORF">PR048_028640</name>
</gene>
<organism evidence="1 2">
    <name type="scientific">Dryococelus australis</name>
    <dbReference type="NCBI Taxonomy" id="614101"/>
    <lineage>
        <taxon>Eukaryota</taxon>
        <taxon>Metazoa</taxon>
        <taxon>Ecdysozoa</taxon>
        <taxon>Arthropoda</taxon>
        <taxon>Hexapoda</taxon>
        <taxon>Insecta</taxon>
        <taxon>Pterygota</taxon>
        <taxon>Neoptera</taxon>
        <taxon>Polyneoptera</taxon>
        <taxon>Phasmatodea</taxon>
        <taxon>Verophasmatodea</taxon>
        <taxon>Anareolatae</taxon>
        <taxon>Phasmatidae</taxon>
        <taxon>Eurycanthinae</taxon>
        <taxon>Dryococelus</taxon>
    </lineage>
</organism>
<sequence length="242" mass="26953">MKGPRWCGGQTTRLPSRRTRVRFPAGSSPNFRIWESCRTTLVGLFSRGSPVSPALAFRRCSILSPRFTVIGSQDLDLNPKVDGRREREKKLGGESTVTRRGCRCYGPPRYYMRRPVDFVHAIRKSNKGEGRSAASGTAWQAMSMTLARTDTPHTSSNTPLQSGRGHKLIRRFGNRPAFGPDLPDCFRLSACPEIGNPGKTRGTRSNSLLTTLESRLWRHRGRTQVLGRHERIQDFLGGGGGD</sequence>